<feature type="transmembrane region" description="Helical" evidence="1">
    <location>
        <begin position="18"/>
        <end position="37"/>
    </location>
</feature>
<comment type="caution">
    <text evidence="2">The sequence shown here is derived from an EMBL/GenBank/DDBJ whole genome shotgun (WGS) entry which is preliminary data.</text>
</comment>
<protein>
    <recommendedName>
        <fullName evidence="4">DUF3159 domain-containing protein</fullName>
    </recommendedName>
</protein>
<keyword evidence="1" id="KW-1133">Transmembrane helix</keyword>
<feature type="transmembrane region" description="Helical" evidence="1">
    <location>
        <begin position="187"/>
        <end position="209"/>
    </location>
</feature>
<dbReference type="Proteomes" id="UP000597444">
    <property type="component" value="Unassembled WGS sequence"/>
</dbReference>
<feature type="transmembrane region" description="Helical" evidence="1">
    <location>
        <begin position="72"/>
        <end position="91"/>
    </location>
</feature>
<accession>A0A8J3NB29</accession>
<dbReference type="NCBIfam" id="NF041646">
    <property type="entry name" value="VC0807_fam"/>
    <property type="match status" value="1"/>
</dbReference>
<evidence type="ECO:0000256" key="1">
    <source>
        <dbReference type="SAM" id="Phobius"/>
    </source>
</evidence>
<name>A0A8J3NB29_9CHLR</name>
<feature type="transmembrane region" description="Helical" evidence="1">
    <location>
        <begin position="158"/>
        <end position="181"/>
    </location>
</feature>
<feature type="transmembrane region" description="Helical" evidence="1">
    <location>
        <begin position="97"/>
        <end position="119"/>
    </location>
</feature>
<evidence type="ECO:0000313" key="3">
    <source>
        <dbReference type="Proteomes" id="UP000597444"/>
    </source>
</evidence>
<feature type="transmembrane region" description="Helical" evidence="1">
    <location>
        <begin position="43"/>
        <end position="65"/>
    </location>
</feature>
<keyword evidence="1" id="KW-0812">Transmembrane</keyword>
<organism evidence="2 3">
    <name type="scientific">Reticulibacter mediterranei</name>
    <dbReference type="NCBI Taxonomy" id="2778369"/>
    <lineage>
        <taxon>Bacteria</taxon>
        <taxon>Bacillati</taxon>
        <taxon>Chloroflexota</taxon>
        <taxon>Ktedonobacteria</taxon>
        <taxon>Ktedonobacterales</taxon>
        <taxon>Reticulibacteraceae</taxon>
        <taxon>Reticulibacter</taxon>
    </lineage>
</organism>
<keyword evidence="1" id="KW-0472">Membrane</keyword>
<gene>
    <name evidence="2" type="ORF">KSF_110900</name>
</gene>
<reference evidence="2" key="1">
    <citation type="submission" date="2020-10" db="EMBL/GenBank/DDBJ databases">
        <title>Taxonomic study of unclassified bacteria belonging to the class Ktedonobacteria.</title>
        <authorList>
            <person name="Yabe S."/>
            <person name="Wang C.M."/>
            <person name="Zheng Y."/>
            <person name="Sakai Y."/>
            <person name="Cavaletti L."/>
            <person name="Monciardini P."/>
            <person name="Donadio S."/>
        </authorList>
    </citation>
    <scope>NUCLEOTIDE SEQUENCE</scope>
    <source>
        <strain evidence="2">ID150040</strain>
    </source>
</reference>
<dbReference type="AlphaFoldDB" id="A0A8J3NB29"/>
<evidence type="ECO:0008006" key="4">
    <source>
        <dbReference type="Google" id="ProtNLM"/>
    </source>
</evidence>
<evidence type="ECO:0000313" key="2">
    <source>
        <dbReference type="EMBL" id="GHP01043.1"/>
    </source>
</evidence>
<dbReference type="RefSeq" id="WP_220211614.1">
    <property type="nucleotide sequence ID" value="NZ_BNJK01000004.1"/>
</dbReference>
<keyword evidence="3" id="KW-1185">Reference proteome</keyword>
<proteinExistence type="predicted"/>
<sequence>MFDLNTAQEGQPKGLYKGLLISLLFNIGIPLSLYYLAKSYLHASEVVALSVACIFPVVNNIVEIIRHRRLDFFGLLFLVGAIISTALTLLGGSTQLILIRESMITGAYGLLCFISLLFFPKPLMFYVGRQMMTGGNPARIAQYDAGWQKPHGRTAHRLITAVWGCALFGEFVLRVVIALLLPPPVVLVLGPILLTIAIGGTFFWMFGYIRRVRARVQQAA</sequence>
<dbReference type="EMBL" id="BNJK01000004">
    <property type="protein sequence ID" value="GHP01043.1"/>
    <property type="molecule type" value="Genomic_DNA"/>
</dbReference>